<name>A0A132BVU1_9RHOB</name>
<dbReference type="EMBL" id="LPUY01000074">
    <property type="protein sequence ID" value="KUP92483.1"/>
    <property type="molecule type" value="Genomic_DNA"/>
</dbReference>
<reference evidence="2 3" key="1">
    <citation type="submission" date="2015-12" db="EMBL/GenBank/DDBJ databases">
        <title>Genome sequence of the marine Rhodobacteraceae strain O3.65, Candidatus Tritonibacter horizontis.</title>
        <authorList>
            <person name="Poehlein A."/>
            <person name="Giebel H.A."/>
            <person name="Voget S."/>
            <person name="Brinkhoff T."/>
        </authorList>
    </citation>
    <scope>NUCLEOTIDE SEQUENCE [LARGE SCALE GENOMIC DNA]</scope>
    <source>
        <strain evidence="2 3">O3.65</strain>
    </source>
</reference>
<evidence type="ECO:0000256" key="1">
    <source>
        <dbReference type="SAM" id="SignalP"/>
    </source>
</evidence>
<sequence length="509" mass="54661">MPTRSAALALAGFVLFASPGWGSDPLNAIDWLASGSSSENLPATLLLEPPVAQSAHGPDITVTPLERLLPPVGLVSQNRTGLPVTLWQGSPPQRLADLIRDVSVDTLPALQSLLMTLLLTEARPPFDDNDLVLLARLDRLRDIGATDPVQALVQEAGPTATPDRFARWFDATLLNGDEDRSCAALTADPYLMEDYGARIFCAARRGDWPTAALMLETAHALGLISNPELSLFDRFLNPDIYEGMPPLPSPTSPTPLEFRIFEAIGEPMPTATLPRAFASADLRDITGWKAQLEAAERLTRSRAMNPNQLLGLFTARQPAASGGIWDRVDAVQRFDTALGTGSAEAIRKTLPALWTAAQDAGLEMIMAELFAPRLAEVTLTGEAARIAWDMRLLSPAYEAAAADPPDQSAPTLFLASLAQGEPDPTVAASALERTIARAFGPDSTLPDPQKHLLDEGRLGEAILVTMKSFSYGADGNLDAVAQSLSAFRQMGLEDTARRAALQLLLIPRR</sequence>
<comment type="caution">
    <text evidence="2">The sequence shown here is derived from an EMBL/GenBank/DDBJ whole genome shotgun (WGS) entry which is preliminary data.</text>
</comment>
<proteinExistence type="predicted"/>
<protein>
    <submittedName>
        <fullName evidence="2">Uncharacterized protein</fullName>
    </submittedName>
</protein>
<evidence type="ECO:0000313" key="3">
    <source>
        <dbReference type="Proteomes" id="UP000068382"/>
    </source>
</evidence>
<dbReference type="AlphaFoldDB" id="A0A132BVU1"/>
<dbReference type="Proteomes" id="UP000068382">
    <property type="component" value="Unassembled WGS sequence"/>
</dbReference>
<gene>
    <name evidence="2" type="ORF">TRIHO_24530</name>
</gene>
<evidence type="ECO:0000313" key="2">
    <source>
        <dbReference type="EMBL" id="KUP92483.1"/>
    </source>
</evidence>
<keyword evidence="3" id="KW-1185">Reference proteome</keyword>
<accession>A0A132BVU1</accession>
<dbReference type="RefSeq" id="WP_068243901.1">
    <property type="nucleotide sequence ID" value="NZ_LPUY01000074.1"/>
</dbReference>
<feature type="signal peptide" evidence="1">
    <location>
        <begin position="1"/>
        <end position="22"/>
    </location>
</feature>
<dbReference type="OrthoDB" id="7929427at2"/>
<feature type="chain" id="PRO_5007288572" evidence="1">
    <location>
        <begin position="23"/>
        <end position="509"/>
    </location>
</feature>
<organism evidence="2 3">
    <name type="scientific">Tritonibacter horizontis</name>
    <dbReference type="NCBI Taxonomy" id="1768241"/>
    <lineage>
        <taxon>Bacteria</taxon>
        <taxon>Pseudomonadati</taxon>
        <taxon>Pseudomonadota</taxon>
        <taxon>Alphaproteobacteria</taxon>
        <taxon>Rhodobacterales</taxon>
        <taxon>Paracoccaceae</taxon>
        <taxon>Tritonibacter</taxon>
    </lineage>
</organism>
<dbReference type="PATRIC" id="fig|1768241.3.peg.2572"/>
<keyword evidence="1" id="KW-0732">Signal</keyword>